<sequence length="281" mass="31037">MLPPWAFLAILAGGFMPTATAACNRDELLLTVDQFLLGLTMGQAAPLENIADDFQYIENNKPTIIVAGVFYNILKIDFNRTIIDMTTCSTFTEIVSATSHKPFVLGAQIHHYPTDNSVYKIDTIVSTTGSWFFNASRTLQYARQESWPIIPPAQRDTRQTLQAAADAYLDMWSNKSAIDAVPWGTPCARLEGSVYTGKGAPDDSCKVGIPSNNTQPPNSDRRYVIDESMGTVSVLCNFEHLDNAPDSHMFRLEGGKLRYIHTITVADSSAWEGRIGQTFEA</sequence>
<dbReference type="EMBL" id="NMPR01000034">
    <property type="protein sequence ID" value="KAA8633643.1"/>
    <property type="molecule type" value="Genomic_DNA"/>
</dbReference>
<evidence type="ECO:0000259" key="2">
    <source>
        <dbReference type="Pfam" id="PF26061"/>
    </source>
</evidence>
<evidence type="ECO:0000313" key="3">
    <source>
        <dbReference type="EMBL" id="KAA8633643.1"/>
    </source>
</evidence>
<name>A0A8S8ZUC0_SORMA</name>
<feature type="domain" description="DUF8021" evidence="2">
    <location>
        <begin position="154"/>
        <end position="264"/>
    </location>
</feature>
<feature type="chain" id="PRO_5035813976" description="DUF8021 domain-containing protein" evidence="1">
    <location>
        <begin position="22"/>
        <end position="281"/>
    </location>
</feature>
<accession>A0A8S8ZUC0</accession>
<proteinExistence type="predicted"/>
<dbReference type="OMA" id="SCKPGIP"/>
<dbReference type="InterPro" id="IPR058334">
    <property type="entry name" value="DUF8021"/>
</dbReference>
<reference evidence="3 4" key="1">
    <citation type="submission" date="2017-07" db="EMBL/GenBank/DDBJ databases">
        <title>Genome sequence of the Sordaria macrospora wild type strain R19027.</title>
        <authorList>
            <person name="Nowrousian M."/>
            <person name="Teichert I."/>
            <person name="Kueck U."/>
        </authorList>
    </citation>
    <scope>NUCLEOTIDE SEQUENCE [LARGE SCALE GENOMIC DNA]</scope>
    <source>
        <strain evidence="3 4">R19027</strain>
        <tissue evidence="3">Mycelium</tissue>
    </source>
</reference>
<dbReference type="VEuPathDB" id="FungiDB:SMAC_06890"/>
<feature type="signal peptide" evidence="1">
    <location>
        <begin position="1"/>
        <end position="21"/>
    </location>
</feature>
<keyword evidence="1" id="KW-0732">Signal</keyword>
<comment type="caution">
    <text evidence="3">The sequence shown here is derived from an EMBL/GenBank/DDBJ whole genome shotgun (WGS) entry which is preliminary data.</text>
</comment>
<dbReference type="Pfam" id="PF26061">
    <property type="entry name" value="DUF8021"/>
    <property type="match status" value="1"/>
</dbReference>
<protein>
    <recommendedName>
        <fullName evidence="2">DUF8021 domain-containing protein</fullName>
    </recommendedName>
</protein>
<organism evidence="3 4">
    <name type="scientific">Sordaria macrospora</name>
    <dbReference type="NCBI Taxonomy" id="5147"/>
    <lineage>
        <taxon>Eukaryota</taxon>
        <taxon>Fungi</taxon>
        <taxon>Dikarya</taxon>
        <taxon>Ascomycota</taxon>
        <taxon>Pezizomycotina</taxon>
        <taxon>Sordariomycetes</taxon>
        <taxon>Sordariomycetidae</taxon>
        <taxon>Sordariales</taxon>
        <taxon>Sordariaceae</taxon>
        <taxon>Sordaria</taxon>
    </lineage>
</organism>
<dbReference type="AlphaFoldDB" id="A0A8S8ZUC0"/>
<dbReference type="Proteomes" id="UP000433876">
    <property type="component" value="Unassembled WGS sequence"/>
</dbReference>
<evidence type="ECO:0000313" key="4">
    <source>
        <dbReference type="Proteomes" id="UP000433876"/>
    </source>
</evidence>
<evidence type="ECO:0000256" key="1">
    <source>
        <dbReference type="SAM" id="SignalP"/>
    </source>
</evidence>
<gene>
    <name evidence="3" type="ORF">SMACR_06890</name>
</gene>